<reference evidence="2" key="1">
    <citation type="journal article" date="2017" name="Genome Biol.">
        <title>Comparative genomics reveals high biological diversity and specific adaptations in the industrially and medically important fungal genus Aspergillus.</title>
        <authorList>
            <person name="de Vries R.P."/>
            <person name="Riley R."/>
            <person name="Wiebenga A."/>
            <person name="Aguilar-Osorio G."/>
            <person name="Amillis S."/>
            <person name="Uchima C.A."/>
            <person name="Anderluh G."/>
            <person name="Asadollahi M."/>
            <person name="Askin M."/>
            <person name="Barry K."/>
            <person name="Battaglia E."/>
            <person name="Bayram O."/>
            <person name="Benocci T."/>
            <person name="Braus-Stromeyer S.A."/>
            <person name="Caldana C."/>
            <person name="Canovas D."/>
            <person name="Cerqueira G.C."/>
            <person name="Chen F."/>
            <person name="Chen W."/>
            <person name="Choi C."/>
            <person name="Clum A."/>
            <person name="Dos Santos R.A."/>
            <person name="Damasio A.R."/>
            <person name="Diallinas G."/>
            <person name="Emri T."/>
            <person name="Fekete E."/>
            <person name="Flipphi M."/>
            <person name="Freyberg S."/>
            <person name="Gallo A."/>
            <person name="Gournas C."/>
            <person name="Habgood R."/>
            <person name="Hainaut M."/>
            <person name="Harispe M.L."/>
            <person name="Henrissat B."/>
            <person name="Hilden K.S."/>
            <person name="Hope R."/>
            <person name="Hossain A."/>
            <person name="Karabika E."/>
            <person name="Karaffa L."/>
            <person name="Karanyi Z."/>
            <person name="Krasevec N."/>
            <person name="Kuo A."/>
            <person name="Kusch H."/>
            <person name="LaButti K."/>
            <person name="Lagendijk E.L."/>
            <person name="Lapidus A."/>
            <person name="Levasseur A."/>
            <person name="Lindquist E."/>
            <person name="Lipzen A."/>
            <person name="Logrieco A.F."/>
            <person name="MacCabe A."/>
            <person name="Maekelae M.R."/>
            <person name="Malavazi I."/>
            <person name="Melin P."/>
            <person name="Meyer V."/>
            <person name="Mielnichuk N."/>
            <person name="Miskei M."/>
            <person name="Molnar A.P."/>
            <person name="Mule G."/>
            <person name="Ngan C.Y."/>
            <person name="Orejas M."/>
            <person name="Orosz E."/>
            <person name="Ouedraogo J.P."/>
            <person name="Overkamp K.M."/>
            <person name="Park H.-S."/>
            <person name="Perrone G."/>
            <person name="Piumi F."/>
            <person name="Punt P.J."/>
            <person name="Ram A.F."/>
            <person name="Ramon A."/>
            <person name="Rauscher S."/>
            <person name="Record E."/>
            <person name="Riano-Pachon D.M."/>
            <person name="Robert V."/>
            <person name="Roehrig J."/>
            <person name="Ruller R."/>
            <person name="Salamov A."/>
            <person name="Salih N.S."/>
            <person name="Samson R.A."/>
            <person name="Sandor E."/>
            <person name="Sanguinetti M."/>
            <person name="Schuetze T."/>
            <person name="Sepcic K."/>
            <person name="Shelest E."/>
            <person name="Sherlock G."/>
            <person name="Sophianopoulou V."/>
            <person name="Squina F.M."/>
            <person name="Sun H."/>
            <person name="Susca A."/>
            <person name="Todd R.B."/>
            <person name="Tsang A."/>
            <person name="Unkles S.E."/>
            <person name="van de Wiele N."/>
            <person name="van Rossen-Uffink D."/>
            <person name="Oliveira J.V."/>
            <person name="Vesth T.C."/>
            <person name="Visser J."/>
            <person name="Yu J.-H."/>
            <person name="Zhou M."/>
            <person name="Andersen M.R."/>
            <person name="Archer D.B."/>
            <person name="Baker S.E."/>
            <person name="Benoit I."/>
            <person name="Brakhage A.A."/>
            <person name="Braus G.H."/>
            <person name="Fischer R."/>
            <person name="Frisvad J.C."/>
            <person name="Goldman G.H."/>
            <person name="Houbraken J."/>
            <person name="Oakley B."/>
            <person name="Pocsi I."/>
            <person name="Scazzocchio C."/>
            <person name="Seiboth B."/>
            <person name="vanKuyk P.A."/>
            <person name="Wortman J."/>
            <person name="Dyer P.S."/>
            <person name="Grigoriev I.V."/>
        </authorList>
    </citation>
    <scope>NUCLEOTIDE SEQUENCE [LARGE SCALE GENOMIC DNA]</scope>
    <source>
        <strain evidence="2">DTO 134E9</strain>
    </source>
</reference>
<evidence type="ECO:0000313" key="2">
    <source>
        <dbReference type="Proteomes" id="UP000184383"/>
    </source>
</evidence>
<proteinExistence type="predicted"/>
<accession>A0A1L9RFA4</accession>
<dbReference type="GeneID" id="63751907"/>
<dbReference type="VEuPathDB" id="FungiDB:ASPWEDRAFT_43586"/>
<evidence type="ECO:0000313" key="1">
    <source>
        <dbReference type="EMBL" id="OJJ33558.1"/>
    </source>
</evidence>
<gene>
    <name evidence="1" type="ORF">ASPWEDRAFT_43586</name>
</gene>
<keyword evidence="2" id="KW-1185">Reference proteome</keyword>
<dbReference type="EMBL" id="KV878214">
    <property type="protein sequence ID" value="OJJ33558.1"/>
    <property type="molecule type" value="Genomic_DNA"/>
</dbReference>
<dbReference type="AlphaFoldDB" id="A0A1L9RFA4"/>
<dbReference type="RefSeq" id="XP_040687235.1">
    <property type="nucleotide sequence ID" value="XM_040836059.1"/>
</dbReference>
<organism evidence="1 2">
    <name type="scientific">Aspergillus wentii DTO 134E9</name>
    <dbReference type="NCBI Taxonomy" id="1073089"/>
    <lineage>
        <taxon>Eukaryota</taxon>
        <taxon>Fungi</taxon>
        <taxon>Dikarya</taxon>
        <taxon>Ascomycota</taxon>
        <taxon>Pezizomycotina</taxon>
        <taxon>Eurotiomycetes</taxon>
        <taxon>Eurotiomycetidae</taxon>
        <taxon>Eurotiales</taxon>
        <taxon>Aspergillaceae</taxon>
        <taxon>Aspergillus</taxon>
        <taxon>Aspergillus subgen. Cremei</taxon>
    </lineage>
</organism>
<name>A0A1L9RFA4_ASPWE</name>
<protein>
    <submittedName>
        <fullName evidence="1">Uncharacterized protein</fullName>
    </submittedName>
</protein>
<dbReference type="OrthoDB" id="4450035at2759"/>
<sequence>MLAAQTSYTLVAFCGDTDDVALATDFIQISKRFIEGGLKPTCLSSRNIEETTSSTKKLPSNTEKPFYQVTRPEDLKQQILNWTTNISPHLHSGDRVIIVLIGNGTRNRPDFIINSEHGREFLTRTEVTASLSTIPKDVGLLIISEVCFTKSWRADRPESTRYLSARYVAAYVEELITYEEGRILDHSCLREEEMQHIASDYGTCKLPGSSRGLCRNMTHFSLSPDVANAIVEIAFNEHRFKYTLLPLTDPYTPWSRRRQNIPSDVKIPMEAPDGLDMQRAVMEAFLDDMGKMKGYACQKGFGLGVLCQAALTNSSTADRQVERTVNTIAWQATQVLRVWHAINRLVDKGLIAHALDPEKAQNHNSLRCIYSDDMMGKWFYGSPEVSSLRFPPSEEDYFPVDNDEAVQYLPDALTCNHDVYRFKFKGWRLDGSIRSTGKASWSWPARCRQWGFKWILCVYY</sequence>
<dbReference type="Proteomes" id="UP000184383">
    <property type="component" value="Unassembled WGS sequence"/>
</dbReference>